<evidence type="ECO:0000313" key="1">
    <source>
        <dbReference type="EMBL" id="KAH6934572.1"/>
    </source>
</evidence>
<evidence type="ECO:0000313" key="2">
    <source>
        <dbReference type="Proteomes" id="UP000821845"/>
    </source>
</evidence>
<name>A0ACB7SKI7_HYAAI</name>
<gene>
    <name evidence="1" type="ORF">HPB50_025480</name>
</gene>
<organism evidence="1 2">
    <name type="scientific">Hyalomma asiaticum</name>
    <name type="common">Tick</name>
    <dbReference type="NCBI Taxonomy" id="266040"/>
    <lineage>
        <taxon>Eukaryota</taxon>
        <taxon>Metazoa</taxon>
        <taxon>Ecdysozoa</taxon>
        <taxon>Arthropoda</taxon>
        <taxon>Chelicerata</taxon>
        <taxon>Arachnida</taxon>
        <taxon>Acari</taxon>
        <taxon>Parasitiformes</taxon>
        <taxon>Ixodida</taxon>
        <taxon>Ixodoidea</taxon>
        <taxon>Ixodidae</taxon>
        <taxon>Hyalomminae</taxon>
        <taxon>Hyalomma</taxon>
    </lineage>
</organism>
<dbReference type="EMBL" id="CM023484">
    <property type="protein sequence ID" value="KAH6934572.1"/>
    <property type="molecule type" value="Genomic_DNA"/>
</dbReference>
<sequence length="214" mass="23618">MLKNVFNRLRAVKSRSPEAAAAGTENRSCRFSVASTNALYMPMRNHIVIPATVLRMPLFSMAAPKAFNFGGLGAVLGHEMTHAFDPVGSRWDARGRRRDWWTASSRQLYNGRLSCLRLSHGTDQGDADAENTADFAGLVSSYDGFSNLEDTQKLEGLPYDSEQLFFISSCLLETLRASGGIACNVPLKNMEDFADAFQCPMGSAMRPAERCSFW</sequence>
<reference evidence="1" key="1">
    <citation type="submission" date="2020-05" db="EMBL/GenBank/DDBJ databases">
        <title>Large-scale comparative analyses of tick genomes elucidate their genetic diversity and vector capacities.</title>
        <authorList>
            <person name="Jia N."/>
            <person name="Wang J."/>
            <person name="Shi W."/>
            <person name="Du L."/>
            <person name="Sun Y."/>
            <person name="Zhan W."/>
            <person name="Jiang J."/>
            <person name="Wang Q."/>
            <person name="Zhang B."/>
            <person name="Ji P."/>
            <person name="Sakyi L.B."/>
            <person name="Cui X."/>
            <person name="Yuan T."/>
            <person name="Jiang B."/>
            <person name="Yang W."/>
            <person name="Lam T.T.-Y."/>
            <person name="Chang Q."/>
            <person name="Ding S."/>
            <person name="Wang X."/>
            <person name="Zhu J."/>
            <person name="Ruan X."/>
            <person name="Zhao L."/>
            <person name="Wei J."/>
            <person name="Que T."/>
            <person name="Du C."/>
            <person name="Cheng J."/>
            <person name="Dai P."/>
            <person name="Han X."/>
            <person name="Huang E."/>
            <person name="Gao Y."/>
            <person name="Liu J."/>
            <person name="Shao H."/>
            <person name="Ye R."/>
            <person name="Li L."/>
            <person name="Wei W."/>
            <person name="Wang X."/>
            <person name="Wang C."/>
            <person name="Yang T."/>
            <person name="Huo Q."/>
            <person name="Li W."/>
            <person name="Guo W."/>
            <person name="Chen H."/>
            <person name="Zhou L."/>
            <person name="Ni X."/>
            <person name="Tian J."/>
            <person name="Zhou Y."/>
            <person name="Sheng Y."/>
            <person name="Liu T."/>
            <person name="Pan Y."/>
            <person name="Xia L."/>
            <person name="Li J."/>
            <person name="Zhao F."/>
            <person name="Cao W."/>
        </authorList>
    </citation>
    <scope>NUCLEOTIDE SEQUENCE</scope>
    <source>
        <strain evidence="1">Hyas-2018</strain>
    </source>
</reference>
<protein>
    <submittedName>
        <fullName evidence="1">Uncharacterized protein</fullName>
    </submittedName>
</protein>
<accession>A0ACB7SKI7</accession>
<keyword evidence="2" id="KW-1185">Reference proteome</keyword>
<comment type="caution">
    <text evidence="1">The sequence shown here is derived from an EMBL/GenBank/DDBJ whole genome shotgun (WGS) entry which is preliminary data.</text>
</comment>
<dbReference type="Proteomes" id="UP000821845">
    <property type="component" value="Chromosome 4"/>
</dbReference>
<proteinExistence type="predicted"/>